<comment type="caution">
    <text evidence="1">The sequence shown here is derived from an EMBL/GenBank/DDBJ whole genome shotgun (WGS) entry which is preliminary data.</text>
</comment>
<name>A0ABU7BGU1_9TELE</name>
<proteinExistence type="predicted"/>
<gene>
    <name evidence="1" type="ORF">ATANTOWER_020993</name>
</gene>
<organism evidence="1 2">
    <name type="scientific">Ataeniobius toweri</name>
    <dbReference type="NCBI Taxonomy" id="208326"/>
    <lineage>
        <taxon>Eukaryota</taxon>
        <taxon>Metazoa</taxon>
        <taxon>Chordata</taxon>
        <taxon>Craniata</taxon>
        <taxon>Vertebrata</taxon>
        <taxon>Euteleostomi</taxon>
        <taxon>Actinopterygii</taxon>
        <taxon>Neopterygii</taxon>
        <taxon>Teleostei</taxon>
        <taxon>Neoteleostei</taxon>
        <taxon>Acanthomorphata</taxon>
        <taxon>Ovalentaria</taxon>
        <taxon>Atherinomorphae</taxon>
        <taxon>Cyprinodontiformes</taxon>
        <taxon>Goodeidae</taxon>
        <taxon>Ataeniobius</taxon>
    </lineage>
</organism>
<sequence>MRSLPFLSCSRTPDTLVSPIFLQTNDPSSSRMDVSSGRPLQVLIESASGMHRPSTELSTPVGAFKKVSSCNCECNW</sequence>
<evidence type="ECO:0000313" key="2">
    <source>
        <dbReference type="Proteomes" id="UP001345963"/>
    </source>
</evidence>
<keyword evidence="2" id="KW-1185">Reference proteome</keyword>
<accession>A0ABU7BGU1</accession>
<reference evidence="1 2" key="1">
    <citation type="submission" date="2021-07" db="EMBL/GenBank/DDBJ databases">
        <authorList>
            <person name="Palmer J.M."/>
        </authorList>
    </citation>
    <scope>NUCLEOTIDE SEQUENCE [LARGE SCALE GENOMIC DNA]</scope>
    <source>
        <strain evidence="1 2">AT_MEX2019</strain>
        <tissue evidence="1">Muscle</tissue>
    </source>
</reference>
<dbReference type="Proteomes" id="UP001345963">
    <property type="component" value="Unassembled WGS sequence"/>
</dbReference>
<evidence type="ECO:0000313" key="1">
    <source>
        <dbReference type="EMBL" id="MED6249872.1"/>
    </source>
</evidence>
<dbReference type="EMBL" id="JAHUTI010053653">
    <property type="protein sequence ID" value="MED6249872.1"/>
    <property type="molecule type" value="Genomic_DNA"/>
</dbReference>
<protein>
    <submittedName>
        <fullName evidence="1">Uncharacterized protein</fullName>
    </submittedName>
</protein>